<comment type="caution">
    <text evidence="1">The sequence shown here is derived from an EMBL/GenBank/DDBJ whole genome shotgun (WGS) entry which is preliminary data.</text>
</comment>
<gene>
    <name evidence="1" type="ORF">SDC9_116016</name>
</gene>
<accession>A0A645BUZ0</accession>
<evidence type="ECO:0000313" key="1">
    <source>
        <dbReference type="EMBL" id="MPM69072.1"/>
    </source>
</evidence>
<sequence length="61" mass="6313">MLAYLHRVNVGVVDVLALKKNAALYVGAGDEVIHTVKGAQNSAFAAAGRADHGGDLARLNL</sequence>
<organism evidence="1">
    <name type="scientific">bioreactor metagenome</name>
    <dbReference type="NCBI Taxonomy" id="1076179"/>
    <lineage>
        <taxon>unclassified sequences</taxon>
        <taxon>metagenomes</taxon>
        <taxon>ecological metagenomes</taxon>
    </lineage>
</organism>
<proteinExistence type="predicted"/>
<protein>
    <submittedName>
        <fullName evidence="1">Uncharacterized protein</fullName>
    </submittedName>
</protein>
<dbReference type="EMBL" id="VSSQ01022631">
    <property type="protein sequence ID" value="MPM69072.1"/>
    <property type="molecule type" value="Genomic_DNA"/>
</dbReference>
<name>A0A645BUZ0_9ZZZZ</name>
<dbReference type="AlphaFoldDB" id="A0A645BUZ0"/>
<reference evidence="1" key="1">
    <citation type="submission" date="2019-08" db="EMBL/GenBank/DDBJ databases">
        <authorList>
            <person name="Kucharzyk K."/>
            <person name="Murdoch R.W."/>
            <person name="Higgins S."/>
            <person name="Loffler F."/>
        </authorList>
    </citation>
    <scope>NUCLEOTIDE SEQUENCE</scope>
</reference>